<feature type="domain" description="TauD/TfdA-like" evidence="2">
    <location>
        <begin position="59"/>
        <end position="352"/>
    </location>
</feature>
<dbReference type="RefSeq" id="XP_031876779.1">
    <property type="nucleotide sequence ID" value="XM_032026782.1"/>
</dbReference>
<dbReference type="GO" id="GO:0016491">
    <property type="term" value="F:oxidoreductase activity"/>
    <property type="evidence" value="ECO:0007669"/>
    <property type="project" value="UniProtKB-KW"/>
</dbReference>
<comment type="caution">
    <text evidence="3">The sequence shown here is derived from an EMBL/GenBank/DDBJ whole genome shotgun (WGS) entry which is preliminary data.</text>
</comment>
<evidence type="ECO:0000256" key="1">
    <source>
        <dbReference type="ARBA" id="ARBA00023002"/>
    </source>
</evidence>
<evidence type="ECO:0000259" key="2">
    <source>
        <dbReference type="Pfam" id="PF02668"/>
    </source>
</evidence>
<dbReference type="Gene3D" id="3.60.130.10">
    <property type="entry name" value="Clavaminate synthase-like"/>
    <property type="match status" value="1"/>
</dbReference>
<sequence>MPTTAPDATGPELPGTEYRVEIFSIPGSRTVHSQDFPLGIRVKKGQSFIDIDDVLSHLKALADKNVFNKLLTDHGAILFRGFLLKDAGDFSKFVHAFGLPNLHREIGLSGKRTTISETVKTANEEPPTVRFYFHNKYGRSANFPGVLFFFSEKVPRQGGQTPLLSSLELYDILEKELPDFIRDLEEKGVIGRQYYPSKDDPDWKRDSYGHEIKEGDTLEVQRAKVERFLADRLHVEGEWQRDGSLVVLSRVPAIRRVASTGKLTFFNGLAGVFGRMRDQQALDPPHRGPDGRYHLPTTYGDDSEIPPKYLERLLEIGDEIQFLVPWEKGDVALLDNYTVQHARSPWVGERSLLISLWDGHEKFAPL</sequence>
<protein>
    <submittedName>
        <fullName evidence="3">Clavaminate synthase-like protein</fullName>
    </submittedName>
</protein>
<name>A0A7J6IBX5_COLFN</name>
<reference evidence="3 4" key="1">
    <citation type="submission" date="2012-08" db="EMBL/GenBank/DDBJ databases">
        <authorList>
            <person name="Gan P.H.P."/>
            <person name="Ikeda K."/>
            <person name="Irieda H."/>
            <person name="Narusaka M."/>
            <person name="O'Connell R.J."/>
            <person name="Narusaka Y."/>
            <person name="Takano Y."/>
            <person name="Kubo Y."/>
            <person name="Shirasu K."/>
        </authorList>
    </citation>
    <scope>NUCLEOTIDE SEQUENCE [LARGE SCALE GENOMIC DNA]</scope>
    <source>
        <strain evidence="3 4">Nara gc5</strain>
    </source>
</reference>
<gene>
    <name evidence="3" type="ORF">CGGC5_v017332</name>
</gene>
<dbReference type="SUPFAM" id="SSF51197">
    <property type="entry name" value="Clavaminate synthase-like"/>
    <property type="match status" value="1"/>
</dbReference>
<dbReference type="OrthoDB" id="408743at2759"/>
<evidence type="ECO:0000313" key="3">
    <source>
        <dbReference type="EMBL" id="KAF4473724.1"/>
    </source>
</evidence>
<dbReference type="InterPro" id="IPR003819">
    <property type="entry name" value="TauD/TfdA-like"/>
</dbReference>
<organism evidence="3 4">
    <name type="scientific">Colletotrichum fructicola (strain Nara gc5)</name>
    <name type="common">Anthracnose fungus</name>
    <name type="synonym">Colletotrichum gloeosporioides (strain Nara gc5)</name>
    <dbReference type="NCBI Taxonomy" id="1213859"/>
    <lineage>
        <taxon>Eukaryota</taxon>
        <taxon>Fungi</taxon>
        <taxon>Dikarya</taxon>
        <taxon>Ascomycota</taxon>
        <taxon>Pezizomycotina</taxon>
        <taxon>Sordariomycetes</taxon>
        <taxon>Hypocreomycetidae</taxon>
        <taxon>Glomerellales</taxon>
        <taxon>Glomerellaceae</taxon>
        <taxon>Colletotrichum</taxon>
        <taxon>Colletotrichum gloeosporioides species complex</taxon>
    </lineage>
</organism>
<keyword evidence="4" id="KW-1185">Reference proteome</keyword>
<proteinExistence type="predicted"/>
<dbReference type="EMBL" id="ANPB02000012">
    <property type="protein sequence ID" value="KAF4473724.1"/>
    <property type="molecule type" value="Genomic_DNA"/>
</dbReference>
<evidence type="ECO:0000313" key="4">
    <source>
        <dbReference type="Proteomes" id="UP000011096"/>
    </source>
</evidence>
<accession>A0A7J6IBX5</accession>
<dbReference type="PANTHER" id="PTHR10696:SF21">
    <property type="entry name" value="TAUD_TFDA-LIKE DOMAIN-CONTAINING PROTEIN"/>
    <property type="match status" value="1"/>
</dbReference>
<dbReference type="InParanoid" id="A0A7J6IBX5"/>
<dbReference type="GeneID" id="43610916"/>
<dbReference type="AlphaFoldDB" id="A0A7J6IBX5"/>
<dbReference type="InterPro" id="IPR050411">
    <property type="entry name" value="AlphaKG_dependent_hydroxylases"/>
</dbReference>
<dbReference type="PANTHER" id="PTHR10696">
    <property type="entry name" value="GAMMA-BUTYROBETAINE HYDROXYLASE-RELATED"/>
    <property type="match status" value="1"/>
</dbReference>
<dbReference type="InterPro" id="IPR042098">
    <property type="entry name" value="TauD-like_sf"/>
</dbReference>
<keyword evidence="1" id="KW-0560">Oxidoreductase</keyword>
<reference evidence="3 4" key="2">
    <citation type="submission" date="2020-04" db="EMBL/GenBank/DDBJ databases">
        <title>Genome sequencing and assembly of multiple isolates from the Colletotrichum gloeosporioides species complex.</title>
        <authorList>
            <person name="Gan P."/>
            <person name="Shirasu K."/>
        </authorList>
    </citation>
    <scope>NUCLEOTIDE SEQUENCE [LARGE SCALE GENOMIC DNA]</scope>
    <source>
        <strain evidence="3 4">Nara gc5</strain>
    </source>
</reference>
<dbReference type="Pfam" id="PF02668">
    <property type="entry name" value="TauD"/>
    <property type="match status" value="1"/>
</dbReference>
<dbReference type="Proteomes" id="UP000011096">
    <property type="component" value="Unassembled WGS sequence"/>
</dbReference>